<organism evidence="2 3">
    <name type="scientific">Trifolium medium</name>
    <dbReference type="NCBI Taxonomy" id="97028"/>
    <lineage>
        <taxon>Eukaryota</taxon>
        <taxon>Viridiplantae</taxon>
        <taxon>Streptophyta</taxon>
        <taxon>Embryophyta</taxon>
        <taxon>Tracheophyta</taxon>
        <taxon>Spermatophyta</taxon>
        <taxon>Magnoliopsida</taxon>
        <taxon>eudicotyledons</taxon>
        <taxon>Gunneridae</taxon>
        <taxon>Pentapetalae</taxon>
        <taxon>rosids</taxon>
        <taxon>fabids</taxon>
        <taxon>Fabales</taxon>
        <taxon>Fabaceae</taxon>
        <taxon>Papilionoideae</taxon>
        <taxon>50 kb inversion clade</taxon>
        <taxon>NPAAA clade</taxon>
        <taxon>Hologalegina</taxon>
        <taxon>IRL clade</taxon>
        <taxon>Trifolieae</taxon>
        <taxon>Trifolium</taxon>
    </lineage>
</organism>
<dbReference type="AlphaFoldDB" id="A0A392VDG2"/>
<feature type="compositionally biased region" description="Acidic residues" evidence="1">
    <location>
        <begin position="13"/>
        <end position="24"/>
    </location>
</feature>
<accession>A0A392VDG2</accession>
<comment type="caution">
    <text evidence="2">The sequence shown here is derived from an EMBL/GenBank/DDBJ whole genome shotgun (WGS) entry which is preliminary data.</text>
</comment>
<evidence type="ECO:0000313" key="2">
    <source>
        <dbReference type="EMBL" id="MCI84845.1"/>
    </source>
</evidence>
<dbReference type="EMBL" id="LXQA011100642">
    <property type="protein sequence ID" value="MCI84845.1"/>
    <property type="molecule type" value="Genomic_DNA"/>
</dbReference>
<evidence type="ECO:0000256" key="1">
    <source>
        <dbReference type="SAM" id="MobiDB-lite"/>
    </source>
</evidence>
<proteinExistence type="predicted"/>
<protein>
    <submittedName>
        <fullName evidence="2">Uncharacterized protein</fullName>
    </submittedName>
</protein>
<evidence type="ECO:0000313" key="3">
    <source>
        <dbReference type="Proteomes" id="UP000265520"/>
    </source>
</evidence>
<feature type="region of interest" description="Disordered" evidence="1">
    <location>
        <begin position="1"/>
        <end position="24"/>
    </location>
</feature>
<name>A0A392VDG2_9FABA</name>
<keyword evidence="3" id="KW-1185">Reference proteome</keyword>
<dbReference type="Proteomes" id="UP000265520">
    <property type="component" value="Unassembled WGS sequence"/>
</dbReference>
<feature type="compositionally biased region" description="Basic and acidic residues" evidence="1">
    <location>
        <begin position="1"/>
        <end position="12"/>
    </location>
</feature>
<reference evidence="2 3" key="1">
    <citation type="journal article" date="2018" name="Front. Plant Sci.">
        <title>Red Clover (Trifolium pratense) and Zigzag Clover (T. medium) - A Picture of Genomic Similarities and Differences.</title>
        <authorList>
            <person name="Dluhosova J."/>
            <person name="Istvanek J."/>
            <person name="Nedelnik J."/>
            <person name="Repkova J."/>
        </authorList>
    </citation>
    <scope>NUCLEOTIDE SEQUENCE [LARGE SCALE GENOMIC DNA]</scope>
    <source>
        <strain evidence="3">cv. 10/8</strain>
        <tissue evidence="2">Leaf</tissue>
    </source>
</reference>
<sequence length="43" mass="5091">MYRDPLDLRLYAEPEDEDDDEDEDLARASVDEIVEKCLGYEVR</sequence>